<proteinExistence type="inferred from homology"/>
<reference evidence="10 11" key="1">
    <citation type="submission" date="2022-06" db="EMBL/GenBank/DDBJ databases">
        <title>Mesorhizobium sp. strain RP14 Genome sequencing and assembly.</title>
        <authorList>
            <person name="Kim I."/>
        </authorList>
    </citation>
    <scope>NUCLEOTIDE SEQUENCE [LARGE SCALE GENOMIC DNA]</scope>
    <source>
        <strain evidence="11">RP14(2022)</strain>
    </source>
</reference>
<gene>
    <name evidence="10" type="ORF">NGM99_12210</name>
</gene>
<feature type="signal peptide" evidence="8">
    <location>
        <begin position="1"/>
        <end position="37"/>
    </location>
</feature>
<keyword evidence="10" id="KW-0645">Protease</keyword>
<dbReference type="EMBL" id="JAMXQS010000006">
    <property type="protein sequence ID" value="MCO6050545.1"/>
    <property type="molecule type" value="Genomic_DNA"/>
</dbReference>
<keyword evidence="5" id="KW-0573">Peptidoglycan synthesis</keyword>
<keyword evidence="11" id="KW-1185">Reference proteome</keyword>
<dbReference type="PANTHER" id="PTHR21581:SF6">
    <property type="entry name" value="TRAFFICKING PROTEIN PARTICLE COMPLEX SUBUNIT 12"/>
    <property type="match status" value="1"/>
</dbReference>
<dbReference type="PANTHER" id="PTHR21581">
    <property type="entry name" value="D-ALANYL-D-ALANINE CARBOXYPEPTIDASE"/>
    <property type="match status" value="1"/>
</dbReference>
<name>A0ABT1C6U1_9HYPH</name>
<dbReference type="InterPro" id="IPR036680">
    <property type="entry name" value="SPOR-like_sf"/>
</dbReference>
<dbReference type="SUPFAM" id="SSF56601">
    <property type="entry name" value="beta-lactamase/transpeptidase-like"/>
    <property type="match status" value="1"/>
</dbReference>
<dbReference type="PRINTS" id="PR00725">
    <property type="entry name" value="DADACBPTASE1"/>
</dbReference>
<feature type="domain" description="SPOR" evidence="9">
    <location>
        <begin position="402"/>
        <end position="486"/>
    </location>
</feature>
<keyword evidence="2 8" id="KW-0732">Signal</keyword>
<protein>
    <submittedName>
        <fullName evidence="10">D-alanyl-D-alanine carboxypeptidase</fullName>
    </submittedName>
</protein>
<evidence type="ECO:0000313" key="10">
    <source>
        <dbReference type="EMBL" id="MCO6050545.1"/>
    </source>
</evidence>
<dbReference type="Gene3D" id="3.40.710.10">
    <property type="entry name" value="DD-peptidase/beta-lactamase superfamily"/>
    <property type="match status" value="1"/>
</dbReference>
<keyword evidence="10" id="KW-0121">Carboxypeptidase</keyword>
<evidence type="ECO:0000256" key="6">
    <source>
        <dbReference type="ARBA" id="ARBA00023316"/>
    </source>
</evidence>
<sequence length="486" mass="51180">MRQVLAGLFGKTVRTISTTVPAVLVAVSVMSAGAADAAPRKKAPANNPRYAAIVVDANTGKTLFAENADGQRFPASLTKMMTLYLTFEAMKAGKLSKDSRVVFSAHAAGMSPTKIGVPAGKSVSVETAILSLVTKSANDAAAALGETLGGSEDRFAVMMTQKARRLGMSSTVFRNASGLPNMEQHTTARDMATLGLALRAHFPEYYDYFSTPSFTLGRQRMPNHNKLLGRIKGVDGIKTGYTNASGFNLVSSVVDGNRKIVAVVMGGATGRSRDDQMARLITKYLPEASTKGGTLVASASATPLKAFADAVLPHTDIPMPQPRHEIEVASADMDADDIVAAAAVEEEVDTQVLTTPKSGRVLRSAPAAKTLAMPKQAPAPLAFARQKPSSAVEHVDQIATASVTQSGWVIQVASSASEREARALLDATTAKAPNVLSAASPFTVAFNKGGSTFYRARYSGFDTKTAAWDACAALKKQRVSCYAIEQ</sequence>
<dbReference type="InterPro" id="IPR018044">
    <property type="entry name" value="Peptidase_S11"/>
</dbReference>
<accession>A0ABT1C6U1</accession>
<comment type="caution">
    <text evidence="10">The sequence shown here is derived from an EMBL/GenBank/DDBJ whole genome shotgun (WGS) entry which is preliminary data.</text>
</comment>
<keyword evidence="3" id="KW-0378">Hydrolase</keyword>
<keyword evidence="4" id="KW-0133">Cell shape</keyword>
<dbReference type="Gene3D" id="3.30.70.1070">
    <property type="entry name" value="Sporulation related repeat"/>
    <property type="match status" value="1"/>
</dbReference>
<dbReference type="RefSeq" id="WP_252819294.1">
    <property type="nucleotide sequence ID" value="NZ_JAMXQS010000006.1"/>
</dbReference>
<evidence type="ECO:0000313" key="11">
    <source>
        <dbReference type="Proteomes" id="UP001205906"/>
    </source>
</evidence>
<dbReference type="GO" id="GO:0004180">
    <property type="term" value="F:carboxypeptidase activity"/>
    <property type="evidence" value="ECO:0007669"/>
    <property type="project" value="UniProtKB-KW"/>
</dbReference>
<evidence type="ECO:0000256" key="2">
    <source>
        <dbReference type="ARBA" id="ARBA00022729"/>
    </source>
</evidence>
<dbReference type="InterPro" id="IPR012338">
    <property type="entry name" value="Beta-lactam/transpept-like"/>
</dbReference>
<dbReference type="InterPro" id="IPR001967">
    <property type="entry name" value="Peptidase_S11_N"/>
</dbReference>
<dbReference type="Pfam" id="PF05036">
    <property type="entry name" value="SPOR"/>
    <property type="match status" value="1"/>
</dbReference>
<organism evidence="10 11">
    <name type="scientific">Mesorhizobium liriopis</name>
    <dbReference type="NCBI Taxonomy" id="2953882"/>
    <lineage>
        <taxon>Bacteria</taxon>
        <taxon>Pseudomonadati</taxon>
        <taxon>Pseudomonadota</taxon>
        <taxon>Alphaproteobacteria</taxon>
        <taxon>Hyphomicrobiales</taxon>
        <taxon>Phyllobacteriaceae</taxon>
        <taxon>Mesorhizobium</taxon>
    </lineage>
</organism>
<keyword evidence="6" id="KW-0961">Cell wall biogenesis/degradation</keyword>
<dbReference type="SUPFAM" id="SSF110997">
    <property type="entry name" value="Sporulation related repeat"/>
    <property type="match status" value="1"/>
</dbReference>
<evidence type="ECO:0000256" key="5">
    <source>
        <dbReference type="ARBA" id="ARBA00022984"/>
    </source>
</evidence>
<dbReference type="Pfam" id="PF00768">
    <property type="entry name" value="Peptidase_S11"/>
    <property type="match status" value="1"/>
</dbReference>
<evidence type="ECO:0000256" key="3">
    <source>
        <dbReference type="ARBA" id="ARBA00022801"/>
    </source>
</evidence>
<comment type="similarity">
    <text evidence="1 7">Belongs to the peptidase S11 family.</text>
</comment>
<dbReference type="InterPro" id="IPR007730">
    <property type="entry name" value="SPOR-like_dom"/>
</dbReference>
<feature type="chain" id="PRO_5046584924" evidence="8">
    <location>
        <begin position="38"/>
        <end position="486"/>
    </location>
</feature>
<evidence type="ECO:0000259" key="9">
    <source>
        <dbReference type="PROSITE" id="PS51724"/>
    </source>
</evidence>
<evidence type="ECO:0000256" key="1">
    <source>
        <dbReference type="ARBA" id="ARBA00007164"/>
    </source>
</evidence>
<evidence type="ECO:0000256" key="4">
    <source>
        <dbReference type="ARBA" id="ARBA00022960"/>
    </source>
</evidence>
<evidence type="ECO:0000256" key="7">
    <source>
        <dbReference type="RuleBase" id="RU004016"/>
    </source>
</evidence>
<evidence type="ECO:0000256" key="8">
    <source>
        <dbReference type="SAM" id="SignalP"/>
    </source>
</evidence>
<dbReference type="Proteomes" id="UP001205906">
    <property type="component" value="Unassembled WGS sequence"/>
</dbReference>
<dbReference type="PROSITE" id="PS51724">
    <property type="entry name" value="SPOR"/>
    <property type="match status" value="1"/>
</dbReference>